<proteinExistence type="predicted"/>
<dbReference type="Proteomes" id="UP000253208">
    <property type="component" value="Unassembled WGS sequence"/>
</dbReference>
<comment type="caution">
    <text evidence="1">The sequence shown here is derived from an EMBL/GenBank/DDBJ whole genome shotgun (WGS) entry which is preliminary data.</text>
</comment>
<gene>
    <name evidence="1" type="ORF">C4886_11290</name>
</gene>
<dbReference type="EMBL" id="PSQG01000015">
    <property type="protein sequence ID" value="RCH43263.1"/>
    <property type="molecule type" value="Genomic_DNA"/>
</dbReference>
<evidence type="ECO:0000313" key="1">
    <source>
        <dbReference type="EMBL" id="RCH43263.1"/>
    </source>
</evidence>
<accession>A0A367FZ74</accession>
<dbReference type="AlphaFoldDB" id="A0A367FZ74"/>
<protein>
    <submittedName>
        <fullName evidence="1">Uncharacterized protein</fullName>
    </submittedName>
</protein>
<dbReference type="RefSeq" id="WP_114002384.1">
    <property type="nucleotide sequence ID" value="NZ_PSQG01000015.1"/>
</dbReference>
<reference evidence="1 2" key="1">
    <citation type="submission" date="2018-02" db="EMBL/GenBank/DDBJ databases">
        <title>Complete genome sequencing of Faecalibacterium prausnitzii strains isolated from the human gut.</title>
        <authorList>
            <person name="Fitzgerald B.C."/>
            <person name="Shkoporov A.N."/>
            <person name="Ross P.R."/>
            <person name="Hill C."/>
        </authorList>
    </citation>
    <scope>NUCLEOTIDE SEQUENCE [LARGE SCALE GENOMIC DNA]</scope>
    <source>
        <strain evidence="1 2">APC942/31-1</strain>
    </source>
</reference>
<organism evidence="1 2">
    <name type="scientific">Blautia obeum</name>
    <dbReference type="NCBI Taxonomy" id="40520"/>
    <lineage>
        <taxon>Bacteria</taxon>
        <taxon>Bacillati</taxon>
        <taxon>Bacillota</taxon>
        <taxon>Clostridia</taxon>
        <taxon>Lachnospirales</taxon>
        <taxon>Lachnospiraceae</taxon>
        <taxon>Blautia</taxon>
    </lineage>
</organism>
<sequence length="170" mass="20410">MYKPTINTSYKGVCRLYETCGRSDYCLRAAEDILFIHGFDIRKTPGYEDLTSDQKDLFAAHCVKYMNSVGMNTKITMYPKTVHFVREYQYCSFPEWDEEIQKNIRWQIGREWIILKANGRTKKFKKYLDDDRTEADIDKTVTKEFEYLRVDWRQNGTNVWFHVTAPDEYY</sequence>
<name>A0A367FZ74_9FIRM</name>
<evidence type="ECO:0000313" key="2">
    <source>
        <dbReference type="Proteomes" id="UP000253208"/>
    </source>
</evidence>